<evidence type="ECO:0000313" key="2">
    <source>
        <dbReference type="Proteomes" id="UP000294813"/>
    </source>
</evidence>
<dbReference type="RefSeq" id="WP_131920381.1">
    <property type="nucleotide sequence ID" value="NZ_JAOQNU010000029.1"/>
</dbReference>
<keyword evidence="2" id="KW-1185">Reference proteome</keyword>
<proteinExistence type="predicted"/>
<dbReference type="EMBL" id="SLXT01000028">
    <property type="protein sequence ID" value="TCP61474.1"/>
    <property type="molecule type" value="Genomic_DNA"/>
</dbReference>
<gene>
    <name evidence="1" type="ORF">EDD73_12812</name>
</gene>
<accession>A0A4R2RFN6</accession>
<sequence length="244" mass="27871">MSTLQRRLIALSGLIISLYCLWLLSEPARTTSPALIVSREQEQIRLALQAKGWTDERPIDIIRATIAATPNGQPADVLGITVGKNRGFLALFDQKSGQLLAVSKDLATIKQIEGIALPDLPQQAILVRDYYDNQLGGFEQTTWARIFRLNDQHLLEQIFAHVQQSDYYWHEAWDNPDAKNWRRVTEESQITFPTPGEIVVTQKTTRYVAEGDPKTMPTAYQTESQETKNHRFLWQAETLRFQAF</sequence>
<comment type="caution">
    <text evidence="1">The sequence shown here is derived from an EMBL/GenBank/DDBJ whole genome shotgun (WGS) entry which is preliminary data.</text>
</comment>
<name>A0A4R2RFN6_9FIRM</name>
<reference evidence="1 2" key="1">
    <citation type="submission" date="2019-03" db="EMBL/GenBank/DDBJ databases">
        <title>Genomic Encyclopedia of Type Strains, Phase IV (KMG-IV): sequencing the most valuable type-strain genomes for metagenomic binning, comparative biology and taxonomic classification.</title>
        <authorList>
            <person name="Goeker M."/>
        </authorList>
    </citation>
    <scope>NUCLEOTIDE SEQUENCE [LARGE SCALE GENOMIC DNA]</scope>
    <source>
        <strain evidence="1 2">DSM 11170</strain>
    </source>
</reference>
<dbReference type="Proteomes" id="UP000294813">
    <property type="component" value="Unassembled WGS sequence"/>
</dbReference>
<dbReference type="AlphaFoldDB" id="A0A4R2RFN6"/>
<evidence type="ECO:0000313" key="1">
    <source>
        <dbReference type="EMBL" id="TCP61474.1"/>
    </source>
</evidence>
<protein>
    <submittedName>
        <fullName evidence="1">Uncharacterized protein</fullName>
    </submittedName>
</protein>
<dbReference type="OrthoDB" id="2079635at2"/>
<organism evidence="1 2">
    <name type="scientific">Heliophilum fasciatum</name>
    <dbReference type="NCBI Taxonomy" id="35700"/>
    <lineage>
        <taxon>Bacteria</taxon>
        <taxon>Bacillati</taxon>
        <taxon>Bacillota</taxon>
        <taxon>Clostridia</taxon>
        <taxon>Eubacteriales</taxon>
        <taxon>Heliobacteriaceae</taxon>
        <taxon>Heliophilum</taxon>
    </lineage>
</organism>